<sequence>MKESWRWYGPFDRITLAEVAQTGASGIVNALHEIPYGEVWSSDAIAARRDEIADSGLGLIWNVVESLPIHEDIKRGEGDLERLFANYRQSMKNLADAGIYTICYNFMPLLDWTRTQLDAPVARGGTALRFSEPHMAAFEIHMLERDGAENDYSPEVREDAKAWFDASSEGLRQNLLNSIMSGLPGAFDRYDIRGLREALKRYHGISRDEIRANYARFLAEVIPTAEELGMRFCVHPDDPPRDILGLPRIVSCEDDIAWIMEQQPALANGLTLCAGSLGANPKNDIPAIAARFAERIHFAHLRNVAKEKDGSFQEAAHLDGDTDMVTLIAVLIAEERRRKADGRADFDIPFRPDHGHELLDDVSRGTHPGYPLVGRLRGLAELRGVIRTLSHGHVHYG</sequence>
<dbReference type="PIRSF" id="PIRSF016049">
    <property type="entry name" value="Man_dehyd"/>
    <property type="match status" value="1"/>
</dbReference>
<evidence type="ECO:0000256" key="4">
    <source>
        <dbReference type="ARBA" id="ARBA00007389"/>
    </source>
</evidence>
<dbReference type="GO" id="GO:0030145">
    <property type="term" value="F:manganese ion binding"/>
    <property type="evidence" value="ECO:0007669"/>
    <property type="project" value="TreeGrafter"/>
</dbReference>
<dbReference type="InterPro" id="IPR004628">
    <property type="entry name" value="Man_deHydtase"/>
</dbReference>
<gene>
    <name evidence="9 10" type="primary">uxuA</name>
    <name evidence="10" type="ORF">GOZ88_21935</name>
</gene>
<dbReference type="GO" id="GO:0042840">
    <property type="term" value="P:D-glucuronate catabolic process"/>
    <property type="evidence" value="ECO:0007669"/>
    <property type="project" value="TreeGrafter"/>
</dbReference>
<dbReference type="GO" id="GO:0008927">
    <property type="term" value="F:mannonate dehydratase activity"/>
    <property type="evidence" value="ECO:0007669"/>
    <property type="project" value="UniProtKB-UniRule"/>
</dbReference>
<evidence type="ECO:0000256" key="3">
    <source>
        <dbReference type="ARBA" id="ARBA00004892"/>
    </source>
</evidence>
<dbReference type="Pfam" id="PF03786">
    <property type="entry name" value="UxuA"/>
    <property type="match status" value="1"/>
</dbReference>
<dbReference type="NCBIfam" id="NF003027">
    <property type="entry name" value="PRK03906.1"/>
    <property type="match status" value="1"/>
</dbReference>
<evidence type="ECO:0000256" key="1">
    <source>
        <dbReference type="ARBA" id="ARBA00001794"/>
    </source>
</evidence>
<comment type="pathway">
    <text evidence="3 9">Carbohydrate metabolism; pentose and glucuronate interconversion.</text>
</comment>
<evidence type="ECO:0000256" key="8">
    <source>
        <dbReference type="ARBA" id="ARBA00023239"/>
    </source>
</evidence>
<evidence type="ECO:0000313" key="10">
    <source>
        <dbReference type="EMBL" id="MVA58773.1"/>
    </source>
</evidence>
<dbReference type="GO" id="GO:0008198">
    <property type="term" value="F:ferrous iron binding"/>
    <property type="evidence" value="ECO:0007669"/>
    <property type="project" value="TreeGrafter"/>
</dbReference>
<dbReference type="EC" id="4.2.1.8" evidence="5 9"/>
<protein>
    <recommendedName>
        <fullName evidence="5 9">Mannonate dehydratase</fullName>
        <ecNumber evidence="5 9">4.2.1.8</ecNumber>
    </recommendedName>
    <alternativeName>
        <fullName evidence="9">D-mannonate hydro-lyase</fullName>
    </alternativeName>
</protein>
<dbReference type="PANTHER" id="PTHR30387">
    <property type="entry name" value="MANNONATE DEHYDRATASE"/>
    <property type="match status" value="1"/>
</dbReference>
<name>A0A7K1RL78_AGRVI</name>
<dbReference type="NCBIfam" id="TIGR00695">
    <property type="entry name" value="uxuA"/>
    <property type="match status" value="1"/>
</dbReference>
<dbReference type="Gene3D" id="3.20.20.150">
    <property type="entry name" value="Divalent-metal-dependent TIM barrel enzymes"/>
    <property type="match status" value="1"/>
</dbReference>
<dbReference type="AlphaFoldDB" id="A0A7K1RL78"/>
<dbReference type="InterPro" id="IPR036237">
    <property type="entry name" value="Xyl_isomerase-like_sf"/>
</dbReference>
<dbReference type="PANTHER" id="PTHR30387:SF2">
    <property type="entry name" value="MANNONATE DEHYDRATASE"/>
    <property type="match status" value="1"/>
</dbReference>
<evidence type="ECO:0000256" key="7">
    <source>
        <dbReference type="ARBA" id="ARBA00023211"/>
    </source>
</evidence>
<comment type="cofactor">
    <cofactor evidence="9">
        <name>Fe(2+)</name>
        <dbReference type="ChEBI" id="CHEBI:29033"/>
    </cofactor>
    <cofactor evidence="9">
        <name>Mn(2+)</name>
        <dbReference type="ChEBI" id="CHEBI:29035"/>
    </cofactor>
</comment>
<comment type="similarity">
    <text evidence="4 9">Belongs to the mannonate dehydratase family.</text>
</comment>
<dbReference type="RefSeq" id="WP_156592553.1">
    <property type="nucleotide sequence ID" value="NZ_WPHU01000010.1"/>
</dbReference>
<evidence type="ECO:0000313" key="11">
    <source>
        <dbReference type="Proteomes" id="UP000440716"/>
    </source>
</evidence>
<comment type="function">
    <text evidence="2 9">Catalyzes the dehydration of D-mannonate.</text>
</comment>
<dbReference type="Proteomes" id="UP000440716">
    <property type="component" value="Unassembled WGS sequence"/>
</dbReference>
<evidence type="ECO:0000256" key="6">
    <source>
        <dbReference type="ARBA" id="ARBA00023004"/>
    </source>
</evidence>
<comment type="catalytic activity">
    <reaction evidence="1 9">
        <text>D-mannonate = 2-dehydro-3-deoxy-D-gluconate + H2O</text>
        <dbReference type="Rhea" id="RHEA:20097"/>
        <dbReference type="ChEBI" id="CHEBI:15377"/>
        <dbReference type="ChEBI" id="CHEBI:17767"/>
        <dbReference type="ChEBI" id="CHEBI:57990"/>
        <dbReference type="EC" id="4.2.1.8"/>
    </reaction>
</comment>
<evidence type="ECO:0000256" key="9">
    <source>
        <dbReference type="HAMAP-Rule" id="MF_00106"/>
    </source>
</evidence>
<keyword evidence="8 9" id="KW-0456">Lyase</keyword>
<dbReference type="EMBL" id="WPHU01000010">
    <property type="protein sequence ID" value="MVA58773.1"/>
    <property type="molecule type" value="Genomic_DNA"/>
</dbReference>
<proteinExistence type="inferred from homology"/>
<keyword evidence="6 9" id="KW-0408">Iron</keyword>
<evidence type="ECO:0000256" key="5">
    <source>
        <dbReference type="ARBA" id="ARBA00012927"/>
    </source>
</evidence>
<dbReference type="UniPathway" id="UPA00246"/>
<organism evidence="10 11">
    <name type="scientific">Agrobacterium vitis</name>
    <name type="common">Rhizobium vitis</name>
    <dbReference type="NCBI Taxonomy" id="373"/>
    <lineage>
        <taxon>Bacteria</taxon>
        <taxon>Pseudomonadati</taxon>
        <taxon>Pseudomonadota</taxon>
        <taxon>Alphaproteobacteria</taxon>
        <taxon>Hyphomicrobiales</taxon>
        <taxon>Rhizobiaceae</taxon>
        <taxon>Rhizobium/Agrobacterium group</taxon>
        <taxon>Agrobacterium</taxon>
    </lineage>
</organism>
<dbReference type="SUPFAM" id="SSF51658">
    <property type="entry name" value="Xylose isomerase-like"/>
    <property type="match status" value="1"/>
</dbReference>
<accession>A0A7K1RL78</accession>
<evidence type="ECO:0000256" key="2">
    <source>
        <dbReference type="ARBA" id="ARBA00002713"/>
    </source>
</evidence>
<comment type="caution">
    <text evidence="10">The sequence shown here is derived from an EMBL/GenBank/DDBJ whole genome shotgun (WGS) entry which is preliminary data.</text>
</comment>
<keyword evidence="7 9" id="KW-0464">Manganese</keyword>
<reference evidence="10 11" key="1">
    <citation type="submission" date="2019-12" db="EMBL/GenBank/DDBJ databases">
        <title>Whole-genome sequencing of Allorhizobium vitis.</title>
        <authorList>
            <person name="Gan H.M."/>
            <person name="Szegedi E."/>
            <person name="Burr T."/>
            <person name="Savka M.A."/>
        </authorList>
    </citation>
    <scope>NUCLEOTIDE SEQUENCE [LARGE SCALE GENOMIC DNA]</scope>
    <source>
        <strain evidence="10 11">CG415</strain>
    </source>
</reference>
<dbReference type="HAMAP" id="MF_00106">
    <property type="entry name" value="UxuA"/>
    <property type="match status" value="1"/>
</dbReference>